<dbReference type="Proteomes" id="UP001432322">
    <property type="component" value="Unassembled WGS sequence"/>
</dbReference>
<reference evidence="10" key="1">
    <citation type="submission" date="2023-10" db="EMBL/GenBank/DDBJ databases">
        <title>Genome assembly of Pristionchus species.</title>
        <authorList>
            <person name="Yoshida K."/>
            <person name="Sommer R.J."/>
        </authorList>
    </citation>
    <scope>NUCLEOTIDE SEQUENCE</scope>
    <source>
        <strain evidence="10">RS5133</strain>
    </source>
</reference>
<feature type="transmembrane region" description="Helical" evidence="9">
    <location>
        <begin position="41"/>
        <end position="60"/>
    </location>
</feature>
<organism evidence="10 11">
    <name type="scientific">Pristionchus fissidentatus</name>
    <dbReference type="NCBI Taxonomy" id="1538716"/>
    <lineage>
        <taxon>Eukaryota</taxon>
        <taxon>Metazoa</taxon>
        <taxon>Ecdysozoa</taxon>
        <taxon>Nematoda</taxon>
        <taxon>Chromadorea</taxon>
        <taxon>Rhabditida</taxon>
        <taxon>Rhabditina</taxon>
        <taxon>Diplogasteromorpha</taxon>
        <taxon>Diplogasteroidea</taxon>
        <taxon>Neodiplogasteridae</taxon>
        <taxon>Pristionchus</taxon>
    </lineage>
</organism>
<dbReference type="PANTHER" id="PTHR31885:SF6">
    <property type="entry name" value="GH04784P"/>
    <property type="match status" value="1"/>
</dbReference>
<dbReference type="Pfam" id="PF07947">
    <property type="entry name" value="YhhN"/>
    <property type="match status" value="1"/>
</dbReference>
<evidence type="ECO:0000256" key="9">
    <source>
        <dbReference type="SAM" id="Phobius"/>
    </source>
</evidence>
<evidence type="ECO:0000256" key="8">
    <source>
        <dbReference type="ARBA" id="ARBA00049560"/>
    </source>
</evidence>
<protein>
    <recommendedName>
        <fullName evidence="6">lysoplasmalogenase</fullName>
        <ecNumber evidence="6">3.3.2.2</ecNumber>
    </recommendedName>
</protein>
<comment type="similarity">
    <text evidence="2">Belongs to the TMEM86 family.</text>
</comment>
<comment type="catalytic activity">
    <reaction evidence="8">
        <text>a 1-O-(1Z-alkenyl)-sn-glycero-3-phosphocholine + H2O = a 2,3-saturated aldehyde + sn-glycerol 3-phosphocholine</text>
        <dbReference type="Rhea" id="RHEA:22544"/>
        <dbReference type="ChEBI" id="CHEBI:15377"/>
        <dbReference type="ChEBI" id="CHEBI:16870"/>
        <dbReference type="ChEBI" id="CHEBI:73359"/>
        <dbReference type="ChEBI" id="CHEBI:77287"/>
        <dbReference type="EC" id="3.3.2.2"/>
    </reaction>
</comment>
<proteinExistence type="inferred from homology"/>
<feature type="non-terminal residue" evidence="10">
    <location>
        <position position="1"/>
    </location>
</feature>
<keyword evidence="11" id="KW-1185">Reference proteome</keyword>
<keyword evidence="4 9" id="KW-1133">Transmembrane helix</keyword>
<accession>A0AAV5V5M4</accession>
<keyword evidence="5 9" id="KW-0472">Membrane</keyword>
<evidence type="ECO:0000256" key="2">
    <source>
        <dbReference type="ARBA" id="ARBA00007375"/>
    </source>
</evidence>
<dbReference type="PANTHER" id="PTHR31885">
    <property type="entry name" value="GH04784P"/>
    <property type="match status" value="1"/>
</dbReference>
<feature type="transmembrane region" description="Helical" evidence="9">
    <location>
        <begin position="6"/>
        <end position="29"/>
    </location>
</feature>
<dbReference type="AlphaFoldDB" id="A0AAV5V5M4"/>
<dbReference type="EC" id="3.3.2.2" evidence="6"/>
<dbReference type="GO" id="GO:0047408">
    <property type="term" value="F:alkenylglycerophosphocholine hydrolase activity"/>
    <property type="evidence" value="ECO:0007669"/>
    <property type="project" value="UniProtKB-EC"/>
</dbReference>
<evidence type="ECO:0000256" key="7">
    <source>
        <dbReference type="ARBA" id="ARBA00049458"/>
    </source>
</evidence>
<evidence type="ECO:0000256" key="5">
    <source>
        <dbReference type="ARBA" id="ARBA00023136"/>
    </source>
</evidence>
<comment type="caution">
    <text evidence="10">The sequence shown here is derived from an EMBL/GenBank/DDBJ whole genome shotgun (WGS) entry which is preliminary data.</text>
</comment>
<name>A0AAV5V5M4_9BILA</name>
<evidence type="ECO:0000256" key="4">
    <source>
        <dbReference type="ARBA" id="ARBA00022989"/>
    </source>
</evidence>
<evidence type="ECO:0000256" key="6">
    <source>
        <dbReference type="ARBA" id="ARBA00035673"/>
    </source>
</evidence>
<evidence type="ECO:0000313" key="10">
    <source>
        <dbReference type="EMBL" id="GMT13840.1"/>
    </source>
</evidence>
<comment type="subcellular location">
    <subcellularLocation>
        <location evidence="1">Membrane</location>
        <topology evidence="1">Multi-pass membrane protein</topology>
    </subcellularLocation>
</comment>
<evidence type="ECO:0000256" key="3">
    <source>
        <dbReference type="ARBA" id="ARBA00022692"/>
    </source>
</evidence>
<evidence type="ECO:0000256" key="1">
    <source>
        <dbReference type="ARBA" id="ARBA00004141"/>
    </source>
</evidence>
<keyword evidence="3 9" id="KW-0812">Transmembrane</keyword>
<evidence type="ECO:0000313" key="11">
    <source>
        <dbReference type="Proteomes" id="UP001432322"/>
    </source>
</evidence>
<comment type="catalytic activity">
    <reaction evidence="7">
        <text>a 1-O-(1Z-alkenyl)-sn-glycero-3-phosphoethanolamine + H2O = a 2,3-saturated aldehyde + sn-glycero-3-phosphoethanolamine</text>
        <dbReference type="Rhea" id="RHEA:16905"/>
        <dbReference type="ChEBI" id="CHEBI:15377"/>
        <dbReference type="ChEBI" id="CHEBI:73359"/>
        <dbReference type="ChEBI" id="CHEBI:77288"/>
        <dbReference type="ChEBI" id="CHEBI:143890"/>
        <dbReference type="EC" id="3.3.2.2"/>
    </reaction>
</comment>
<dbReference type="EMBL" id="BTSY01000002">
    <property type="protein sequence ID" value="GMT13840.1"/>
    <property type="molecule type" value="Genomic_DNA"/>
</dbReference>
<sequence length="102" mass="11467">VSVFAVLVMTVYSFILTATVIFSASQCMYGSTVHAPYTDGLMWRVLGFVLFYISDNVLIMEHTGFRVPMAEHVILFTYFASQYILVRAAVSCEKHKLKAKSS</sequence>
<dbReference type="GO" id="GO:0016020">
    <property type="term" value="C:membrane"/>
    <property type="evidence" value="ECO:0007669"/>
    <property type="project" value="UniProtKB-SubCell"/>
</dbReference>
<gene>
    <name evidence="10" type="ORF">PFISCL1PPCAC_5137</name>
</gene>
<dbReference type="InterPro" id="IPR012506">
    <property type="entry name" value="TMEM86B-like"/>
</dbReference>